<dbReference type="STRING" id="35608.A0A2U1N889"/>
<keyword evidence="2" id="KW-1185">Reference proteome</keyword>
<reference evidence="1 2" key="1">
    <citation type="journal article" date="2018" name="Mol. Plant">
        <title>The genome of Artemisia annua provides insight into the evolution of Asteraceae family and artemisinin biosynthesis.</title>
        <authorList>
            <person name="Shen Q."/>
            <person name="Zhang L."/>
            <person name="Liao Z."/>
            <person name="Wang S."/>
            <person name="Yan T."/>
            <person name="Shi P."/>
            <person name="Liu M."/>
            <person name="Fu X."/>
            <person name="Pan Q."/>
            <person name="Wang Y."/>
            <person name="Lv Z."/>
            <person name="Lu X."/>
            <person name="Zhang F."/>
            <person name="Jiang W."/>
            <person name="Ma Y."/>
            <person name="Chen M."/>
            <person name="Hao X."/>
            <person name="Li L."/>
            <person name="Tang Y."/>
            <person name="Lv G."/>
            <person name="Zhou Y."/>
            <person name="Sun X."/>
            <person name="Brodelius P.E."/>
            <person name="Rose J.K.C."/>
            <person name="Tang K."/>
        </authorList>
    </citation>
    <scope>NUCLEOTIDE SEQUENCE [LARGE SCALE GENOMIC DNA]</scope>
    <source>
        <strain evidence="2">cv. Huhao1</strain>
        <tissue evidence="1">Leaf</tissue>
    </source>
</reference>
<evidence type="ECO:0000313" key="1">
    <source>
        <dbReference type="EMBL" id="PWA69716.1"/>
    </source>
</evidence>
<organism evidence="1 2">
    <name type="scientific">Artemisia annua</name>
    <name type="common">Sweet wormwood</name>
    <dbReference type="NCBI Taxonomy" id="35608"/>
    <lineage>
        <taxon>Eukaryota</taxon>
        <taxon>Viridiplantae</taxon>
        <taxon>Streptophyta</taxon>
        <taxon>Embryophyta</taxon>
        <taxon>Tracheophyta</taxon>
        <taxon>Spermatophyta</taxon>
        <taxon>Magnoliopsida</taxon>
        <taxon>eudicotyledons</taxon>
        <taxon>Gunneridae</taxon>
        <taxon>Pentapetalae</taxon>
        <taxon>asterids</taxon>
        <taxon>campanulids</taxon>
        <taxon>Asterales</taxon>
        <taxon>Asteraceae</taxon>
        <taxon>Asteroideae</taxon>
        <taxon>Anthemideae</taxon>
        <taxon>Artemisiinae</taxon>
        <taxon>Artemisia</taxon>
    </lineage>
</organism>
<proteinExistence type="predicted"/>
<name>A0A2U1N889_ARTAN</name>
<dbReference type="Proteomes" id="UP000245207">
    <property type="component" value="Unassembled WGS sequence"/>
</dbReference>
<dbReference type="SUPFAM" id="SSF53067">
    <property type="entry name" value="Actin-like ATPase domain"/>
    <property type="match status" value="1"/>
</dbReference>
<dbReference type="InterPro" id="IPR043129">
    <property type="entry name" value="ATPase_NBD"/>
</dbReference>
<accession>A0A2U1N889</accession>
<comment type="caution">
    <text evidence="1">The sequence shown here is derived from an EMBL/GenBank/DDBJ whole genome shotgun (WGS) entry which is preliminary data.</text>
</comment>
<dbReference type="EMBL" id="PKPP01003378">
    <property type="protein sequence ID" value="PWA69716.1"/>
    <property type="molecule type" value="Genomic_DNA"/>
</dbReference>
<protein>
    <submittedName>
        <fullName evidence="1">Actin-related protein 2</fullName>
    </submittedName>
</protein>
<gene>
    <name evidence="1" type="ORF">CTI12_AA282320</name>
</gene>
<dbReference type="AlphaFoldDB" id="A0A2U1N889"/>
<sequence>MAIFDLNEPAVSVPESSGNLSNCLAVAVCDNSGNISGSSYADVAADCLAIAVCDNSGDVSGSSYTDCASNHVQDDNSSFHLVYFHSHRHGMKNEKNIDDDLEVGFTFAFFPILNPKKPWRCNKKNVDDDLEVPFVDGYSFPHLTKRINVAGRHITSYLVDLLLRRGSTSI</sequence>
<evidence type="ECO:0000313" key="2">
    <source>
        <dbReference type="Proteomes" id="UP000245207"/>
    </source>
</evidence>